<dbReference type="HOGENOM" id="CLU_2876848_0_0_0"/>
<dbReference type="EMBL" id="AANZ01000041">
    <property type="protein sequence ID" value="EAQ77169.1"/>
    <property type="molecule type" value="Genomic_DNA"/>
</dbReference>
<sequence>MLDSEELELLKLLSLDDKLLSLDDELLSLELLELWLDPDDELLDESELLEELELLDELDLLDP</sequence>
<protein>
    <submittedName>
        <fullName evidence="1">Uncharacterized protein</fullName>
    </submittedName>
</protein>
<dbReference type="RefSeq" id="WP_002650945.1">
    <property type="nucleotide sequence ID" value="NZ_CH672376.1"/>
</dbReference>
<evidence type="ECO:0000313" key="2">
    <source>
        <dbReference type="Proteomes" id="UP000004358"/>
    </source>
</evidence>
<comment type="caution">
    <text evidence="1">The sequence shown here is derived from an EMBL/GenBank/DDBJ whole genome shotgun (WGS) entry which is preliminary data.</text>
</comment>
<gene>
    <name evidence="1" type="ORF">DSM3645_15235</name>
</gene>
<reference evidence="1 2" key="1">
    <citation type="submission" date="2006-02" db="EMBL/GenBank/DDBJ databases">
        <authorList>
            <person name="Amann R."/>
            <person name="Ferriera S."/>
            <person name="Johnson J."/>
            <person name="Kravitz S."/>
            <person name="Halpern A."/>
            <person name="Remington K."/>
            <person name="Beeson K."/>
            <person name="Tran B."/>
            <person name="Rogers Y.-H."/>
            <person name="Friedman R."/>
            <person name="Venter J.C."/>
        </authorList>
    </citation>
    <scope>NUCLEOTIDE SEQUENCE [LARGE SCALE GENOMIC DNA]</scope>
    <source>
        <strain evidence="1 2">DSM 3645</strain>
    </source>
</reference>
<proteinExistence type="predicted"/>
<dbReference type="Proteomes" id="UP000004358">
    <property type="component" value="Unassembled WGS sequence"/>
</dbReference>
<accession>A4A266</accession>
<organism evidence="1 2">
    <name type="scientific">Blastopirellula marina DSM 3645</name>
    <dbReference type="NCBI Taxonomy" id="314230"/>
    <lineage>
        <taxon>Bacteria</taxon>
        <taxon>Pseudomonadati</taxon>
        <taxon>Planctomycetota</taxon>
        <taxon>Planctomycetia</taxon>
        <taxon>Pirellulales</taxon>
        <taxon>Pirellulaceae</taxon>
        <taxon>Blastopirellula</taxon>
    </lineage>
</organism>
<evidence type="ECO:0000313" key="1">
    <source>
        <dbReference type="EMBL" id="EAQ77169.1"/>
    </source>
</evidence>
<dbReference type="AlphaFoldDB" id="A4A266"/>
<name>A4A266_9BACT</name>